<feature type="transmembrane region" description="Helical" evidence="1">
    <location>
        <begin position="276"/>
        <end position="300"/>
    </location>
</feature>
<feature type="transmembrane region" description="Helical" evidence="1">
    <location>
        <begin position="221"/>
        <end position="241"/>
    </location>
</feature>
<proteinExistence type="predicted"/>
<keyword evidence="1" id="KW-0812">Transmembrane</keyword>
<dbReference type="AlphaFoldDB" id="A0A198A4P2"/>
<dbReference type="Proteomes" id="UP000078454">
    <property type="component" value="Unassembled WGS sequence"/>
</dbReference>
<comment type="caution">
    <text evidence="2">The sequence shown here is derived from an EMBL/GenBank/DDBJ whole genome shotgun (WGS) entry which is preliminary data.</text>
</comment>
<dbReference type="RefSeq" id="WP_068667511.1">
    <property type="nucleotide sequence ID" value="NZ_LYPB01000076.1"/>
</dbReference>
<keyword evidence="3" id="KW-1185">Reference proteome</keyword>
<feature type="transmembrane region" description="Helical" evidence="1">
    <location>
        <begin position="90"/>
        <end position="111"/>
    </location>
</feature>
<evidence type="ECO:0000313" key="2">
    <source>
        <dbReference type="EMBL" id="OAS16454.1"/>
    </source>
</evidence>
<dbReference type="PANTHER" id="PTHR38457">
    <property type="entry name" value="REGULATOR ABRB-RELATED"/>
    <property type="match status" value="1"/>
</dbReference>
<reference evidence="2 3" key="1">
    <citation type="submission" date="2016-05" db="EMBL/GenBank/DDBJ databases">
        <title>Paenibacillus sp. 1ZS3-15 nov., isolated from the rhizosphere soil.</title>
        <authorList>
            <person name="Zhang X.X."/>
            <person name="Zhang J."/>
        </authorList>
    </citation>
    <scope>NUCLEOTIDE SEQUENCE [LARGE SCALE GENOMIC DNA]</scope>
    <source>
        <strain evidence="2 3">1ZS3-15</strain>
    </source>
</reference>
<feature type="transmembrane region" description="Helical" evidence="1">
    <location>
        <begin position="144"/>
        <end position="168"/>
    </location>
</feature>
<dbReference type="PIRSF" id="PIRSF038991">
    <property type="entry name" value="Protein_AbrB"/>
    <property type="match status" value="1"/>
</dbReference>
<dbReference type="STRING" id="1850517.A8708_20845"/>
<dbReference type="GO" id="GO:0010468">
    <property type="term" value="P:regulation of gene expression"/>
    <property type="evidence" value="ECO:0007669"/>
    <property type="project" value="InterPro"/>
</dbReference>
<feature type="transmembrane region" description="Helical" evidence="1">
    <location>
        <begin position="35"/>
        <end position="52"/>
    </location>
</feature>
<dbReference type="PANTHER" id="PTHR38457:SF1">
    <property type="entry name" value="REGULATOR ABRB-RELATED"/>
    <property type="match status" value="1"/>
</dbReference>
<dbReference type="InterPro" id="IPR007820">
    <property type="entry name" value="AbrB_fam"/>
</dbReference>
<dbReference type="Pfam" id="PF05145">
    <property type="entry name" value="AbrB"/>
    <property type="match status" value="1"/>
</dbReference>
<evidence type="ECO:0000313" key="3">
    <source>
        <dbReference type="Proteomes" id="UP000078454"/>
    </source>
</evidence>
<dbReference type="GO" id="GO:0016020">
    <property type="term" value="C:membrane"/>
    <property type="evidence" value="ECO:0007669"/>
    <property type="project" value="InterPro"/>
</dbReference>
<gene>
    <name evidence="2" type="ORF">A8708_20845</name>
</gene>
<feature type="transmembrane region" description="Helical" evidence="1">
    <location>
        <begin position="196"/>
        <end position="214"/>
    </location>
</feature>
<feature type="transmembrane region" description="Helical" evidence="1">
    <location>
        <begin position="339"/>
        <end position="357"/>
    </location>
</feature>
<evidence type="ECO:0000256" key="1">
    <source>
        <dbReference type="SAM" id="Phobius"/>
    </source>
</evidence>
<dbReference type="InterPro" id="IPR017516">
    <property type="entry name" value="AbrB_dup"/>
</dbReference>
<dbReference type="NCBIfam" id="TIGR03082">
    <property type="entry name" value="Gneg_AbrB_dup"/>
    <property type="match status" value="2"/>
</dbReference>
<name>A0A198A4P2_9BACL</name>
<dbReference type="EMBL" id="LYPB01000076">
    <property type="protein sequence ID" value="OAS16454.1"/>
    <property type="molecule type" value="Genomic_DNA"/>
</dbReference>
<keyword evidence="1" id="KW-0472">Membrane</keyword>
<protein>
    <submittedName>
        <fullName evidence="2">AbrB family transcriptional regulator</fullName>
    </submittedName>
</protein>
<accession>A0A198A4P2</accession>
<dbReference type="OrthoDB" id="5460360at2"/>
<feature type="transmembrane region" description="Helical" evidence="1">
    <location>
        <begin position="64"/>
        <end position="84"/>
    </location>
</feature>
<feature type="transmembrane region" description="Helical" evidence="1">
    <location>
        <begin position="12"/>
        <end position="29"/>
    </location>
</feature>
<organism evidence="2 3">
    <name type="scientific">Paenibacillus oryzisoli</name>
    <dbReference type="NCBI Taxonomy" id="1850517"/>
    <lineage>
        <taxon>Bacteria</taxon>
        <taxon>Bacillati</taxon>
        <taxon>Bacillota</taxon>
        <taxon>Bacilli</taxon>
        <taxon>Bacillales</taxon>
        <taxon>Paenibacillaceae</taxon>
        <taxon>Paenibacillus</taxon>
    </lineage>
</organism>
<sequence>MVISKISFKQPIKLIVALITALLGGYLFQLLHIPIPWLLGPMISVLLGSNVFKDRFAWPTPIRNAGLIIVGYTIGLSMTATALHEMAIQLPSMLLMTLLLMLLCVWLAYMISKLSPINFKTALLGSIPGGLTQMVILAEETKGINLTIVTVLQVIRLMMIVICVPLLVFSPIMGNQHATQTLIQSVTASTASWGELTPNIFIFAIISISCALLGHNVKFPTAFLLGPAFSTAIIQLFGLHGPALPNSIINAAQIMIGIQVGLMLKPAQLNHKFQILSLSIGSSLVLLLGSFGLSFIFMHLHAISKSTALLSLAPGGMDQMGIIAHEINANLSVVVGYQLFRTFFIFFAVPPLLRLLFTYSANKKMNRKSPS</sequence>
<keyword evidence="1" id="KW-1133">Transmembrane helix</keyword>